<dbReference type="InterPro" id="IPR001508">
    <property type="entry name" value="Iono_Glu_rcpt_met"/>
</dbReference>
<evidence type="ECO:0000256" key="6">
    <source>
        <dbReference type="ARBA" id="ARBA00022989"/>
    </source>
</evidence>
<feature type="domain" description="Ionotropic glutamate receptor C-terminal" evidence="14">
    <location>
        <begin position="1"/>
        <end position="339"/>
    </location>
</feature>
<dbReference type="SUPFAM" id="SSF81324">
    <property type="entry name" value="Voltage-gated potassium channels"/>
    <property type="match status" value="1"/>
</dbReference>
<feature type="transmembrane region" description="Helical" evidence="13">
    <location>
        <begin position="199"/>
        <end position="221"/>
    </location>
</feature>
<dbReference type="PRINTS" id="PR00177">
    <property type="entry name" value="NMDARECEPTOR"/>
</dbReference>
<protein>
    <submittedName>
        <fullName evidence="16">Uncharacterized protein</fullName>
    </submittedName>
</protein>
<evidence type="ECO:0000313" key="16">
    <source>
        <dbReference type="EMBL" id="UYV80344.1"/>
    </source>
</evidence>
<dbReference type="InterPro" id="IPR015683">
    <property type="entry name" value="Ionotropic_Glu_rcpt"/>
</dbReference>
<feature type="transmembrane region" description="Helical" evidence="13">
    <location>
        <begin position="128"/>
        <end position="149"/>
    </location>
</feature>
<evidence type="ECO:0000256" key="8">
    <source>
        <dbReference type="ARBA" id="ARBA00023136"/>
    </source>
</evidence>
<keyword evidence="9" id="KW-0675">Receptor</keyword>
<evidence type="ECO:0000259" key="15">
    <source>
        <dbReference type="SMART" id="SM00918"/>
    </source>
</evidence>
<evidence type="ECO:0000256" key="2">
    <source>
        <dbReference type="ARBA" id="ARBA00008685"/>
    </source>
</evidence>
<evidence type="ECO:0000256" key="5">
    <source>
        <dbReference type="ARBA" id="ARBA00022692"/>
    </source>
</evidence>
<dbReference type="SMART" id="SM00918">
    <property type="entry name" value="Lig_chan-Glu_bd"/>
    <property type="match status" value="1"/>
</dbReference>
<evidence type="ECO:0000256" key="9">
    <source>
        <dbReference type="ARBA" id="ARBA00023170"/>
    </source>
</evidence>
<evidence type="ECO:0000259" key="14">
    <source>
        <dbReference type="SMART" id="SM00079"/>
    </source>
</evidence>
<dbReference type="Proteomes" id="UP001235939">
    <property type="component" value="Chromosome 18"/>
</dbReference>
<organism evidence="16 17">
    <name type="scientific">Cordylochernes scorpioides</name>
    <dbReference type="NCBI Taxonomy" id="51811"/>
    <lineage>
        <taxon>Eukaryota</taxon>
        <taxon>Metazoa</taxon>
        <taxon>Ecdysozoa</taxon>
        <taxon>Arthropoda</taxon>
        <taxon>Chelicerata</taxon>
        <taxon>Arachnida</taxon>
        <taxon>Pseudoscorpiones</taxon>
        <taxon>Cheliferoidea</taxon>
        <taxon>Chernetidae</taxon>
        <taxon>Cordylochernes</taxon>
    </lineage>
</organism>
<gene>
    <name evidence="16" type="ORF">LAZ67_18002558</name>
</gene>
<dbReference type="InterPro" id="IPR019594">
    <property type="entry name" value="Glu/Gly-bd"/>
</dbReference>
<dbReference type="PANTHER" id="PTHR18966">
    <property type="entry name" value="IONOTROPIC GLUTAMATE RECEPTOR"/>
    <property type="match status" value="1"/>
</dbReference>
<dbReference type="Pfam" id="PF10613">
    <property type="entry name" value="Lig_chan-Glu_bd"/>
    <property type="match status" value="1"/>
</dbReference>
<reference evidence="16 17" key="1">
    <citation type="submission" date="2022-01" db="EMBL/GenBank/DDBJ databases">
        <title>A chromosomal length assembly of Cordylochernes scorpioides.</title>
        <authorList>
            <person name="Zeh D."/>
            <person name="Zeh J."/>
        </authorList>
    </citation>
    <scope>NUCLEOTIDE SEQUENCE [LARGE SCALE GENOMIC DNA]</scope>
    <source>
        <strain evidence="16">IN4F17</strain>
        <tissue evidence="16">Whole Body</tissue>
    </source>
</reference>
<keyword evidence="17" id="KW-1185">Reference proteome</keyword>
<keyword evidence="4" id="KW-1003">Cell membrane</keyword>
<dbReference type="Gene3D" id="3.40.190.10">
    <property type="entry name" value="Periplasmic binding protein-like II"/>
    <property type="match status" value="1"/>
</dbReference>
<keyword evidence="7" id="KW-0406">Ion transport</keyword>
<keyword evidence="5 13" id="KW-0812">Transmembrane</keyword>
<dbReference type="Gene3D" id="1.10.287.70">
    <property type="match status" value="1"/>
</dbReference>
<evidence type="ECO:0000256" key="3">
    <source>
        <dbReference type="ARBA" id="ARBA00022448"/>
    </source>
</evidence>
<keyword evidence="6 13" id="KW-1133">Transmembrane helix</keyword>
<evidence type="ECO:0000256" key="1">
    <source>
        <dbReference type="ARBA" id="ARBA00004651"/>
    </source>
</evidence>
<evidence type="ECO:0000256" key="11">
    <source>
        <dbReference type="ARBA" id="ARBA00023286"/>
    </source>
</evidence>
<dbReference type="InterPro" id="IPR001320">
    <property type="entry name" value="Iontro_rcpt_C"/>
</dbReference>
<proteinExistence type="inferred from homology"/>
<name>A0ABY6LI62_9ARAC</name>
<evidence type="ECO:0000256" key="13">
    <source>
        <dbReference type="SAM" id="Phobius"/>
    </source>
</evidence>
<sequence length="346" mass="39143">MTFCAQNPPYASLKPEDKLLTGNDRFEGFCIDLCRELARLLHFKFELRLARDSQYGARNMRGEWTGMIRELVDREADFAIGDLTITREREEAVDFTTPFMMVGIGVLIRRPYRPPRLFYLLSPLTPEVWAYLGGAYIGVSILLYLLARFSPYEWVPGVGGYFRNQFSLANSLWFTMGSLMQQGCDISPRALSTRLVATFWWFFTLILVSTYTANLAALLIAERMKSPIETAEDLSKQNVIQYGCVEDGSTRDFFRESNNEAYSRMFHTMEHAKPRVYVPTLQEGVERVLREPGTYALLAESASLEHAAAQHCELMAVGGLLNTRGYGIATPSGTLSLLHIVVVVHC</sequence>
<comment type="subcellular location">
    <subcellularLocation>
        <location evidence="1">Cell membrane</location>
        <topology evidence="1">Multi-pass membrane protein</topology>
    </subcellularLocation>
</comment>
<dbReference type="EMBL" id="CP092880">
    <property type="protein sequence ID" value="UYV80344.1"/>
    <property type="molecule type" value="Genomic_DNA"/>
</dbReference>
<evidence type="ECO:0000256" key="7">
    <source>
        <dbReference type="ARBA" id="ARBA00023065"/>
    </source>
</evidence>
<dbReference type="SUPFAM" id="SSF53850">
    <property type="entry name" value="Periplasmic binding protein-like II"/>
    <property type="match status" value="1"/>
</dbReference>
<keyword evidence="3" id="KW-0813">Transport</keyword>
<keyword evidence="12" id="KW-0407">Ion channel</keyword>
<keyword evidence="10" id="KW-0325">Glycoprotein</keyword>
<evidence type="ECO:0000256" key="10">
    <source>
        <dbReference type="ARBA" id="ARBA00023180"/>
    </source>
</evidence>
<dbReference type="Pfam" id="PF00060">
    <property type="entry name" value="Lig_chan"/>
    <property type="match status" value="1"/>
</dbReference>
<evidence type="ECO:0000256" key="12">
    <source>
        <dbReference type="ARBA" id="ARBA00023303"/>
    </source>
</evidence>
<feature type="domain" description="Ionotropic glutamate receptor L-glutamate and glycine-binding" evidence="15">
    <location>
        <begin position="9"/>
        <end position="73"/>
    </location>
</feature>
<evidence type="ECO:0000313" key="17">
    <source>
        <dbReference type="Proteomes" id="UP001235939"/>
    </source>
</evidence>
<accession>A0ABY6LI62</accession>
<comment type="similarity">
    <text evidence="2">Belongs to the glutamate-gated ion channel (TC 1.A.10.1) family.</text>
</comment>
<keyword evidence="11" id="KW-1071">Ligand-gated ion channel</keyword>
<keyword evidence="8 13" id="KW-0472">Membrane</keyword>
<evidence type="ECO:0000256" key="4">
    <source>
        <dbReference type="ARBA" id="ARBA00022475"/>
    </source>
</evidence>
<dbReference type="SMART" id="SM00079">
    <property type="entry name" value="PBPe"/>
    <property type="match status" value="1"/>
</dbReference>